<evidence type="ECO:0000256" key="2">
    <source>
        <dbReference type="SAM" id="Phobius"/>
    </source>
</evidence>
<name>A0A2H1J0J4_9MICO</name>
<evidence type="ECO:0000256" key="1">
    <source>
        <dbReference type="SAM" id="MobiDB-lite"/>
    </source>
</evidence>
<keyword evidence="2" id="KW-0472">Membrane</keyword>
<dbReference type="EMBL" id="FXZD01000003">
    <property type="protein sequence ID" value="SMX80928.1"/>
    <property type="molecule type" value="Genomic_DNA"/>
</dbReference>
<evidence type="ECO:0000313" key="4">
    <source>
        <dbReference type="Proteomes" id="UP000234433"/>
    </source>
</evidence>
<proteinExistence type="predicted"/>
<keyword evidence="2" id="KW-0812">Transmembrane</keyword>
<dbReference type="AlphaFoldDB" id="A0A2H1J0J4"/>
<protein>
    <submittedName>
        <fullName evidence="3">Uncharacterized protein</fullName>
    </submittedName>
</protein>
<accession>A0A2H1J0J4</accession>
<dbReference type="Proteomes" id="UP000234433">
    <property type="component" value="Unassembled WGS sequence"/>
</dbReference>
<keyword evidence="2" id="KW-1133">Transmembrane helix</keyword>
<organism evidence="3 4">
    <name type="scientific">Brevibacterium antiquum CNRZ 918</name>
    <dbReference type="NCBI Taxonomy" id="1255637"/>
    <lineage>
        <taxon>Bacteria</taxon>
        <taxon>Bacillati</taxon>
        <taxon>Actinomycetota</taxon>
        <taxon>Actinomycetes</taxon>
        <taxon>Micrococcales</taxon>
        <taxon>Brevibacteriaceae</taxon>
        <taxon>Brevibacterium</taxon>
    </lineage>
</organism>
<evidence type="ECO:0000313" key="3">
    <source>
        <dbReference type="EMBL" id="SMX80928.1"/>
    </source>
</evidence>
<sequence>MRGIVLTVIMGNAFGLSVTSGIESVNEGGATWILELIVFPLAVLVGIVSLLLKHRKRAPAQNRRPNPCESGQDPEQPR</sequence>
<gene>
    <name evidence="3" type="ORF">BANT918_01288</name>
</gene>
<reference evidence="3 4" key="1">
    <citation type="submission" date="2017-03" db="EMBL/GenBank/DDBJ databases">
        <authorList>
            <person name="Afonso C.L."/>
            <person name="Miller P.J."/>
            <person name="Scott M.A."/>
            <person name="Spackman E."/>
            <person name="Goraichik I."/>
            <person name="Dimitrov K.M."/>
            <person name="Suarez D.L."/>
            <person name="Swayne D.E."/>
        </authorList>
    </citation>
    <scope>NUCLEOTIDE SEQUENCE [LARGE SCALE GENOMIC DNA]</scope>
    <source>
        <strain evidence="3 4">CNRZ 918</strain>
    </source>
</reference>
<feature type="region of interest" description="Disordered" evidence="1">
    <location>
        <begin position="56"/>
        <end position="78"/>
    </location>
</feature>
<feature type="transmembrane region" description="Helical" evidence="2">
    <location>
        <begin position="31"/>
        <end position="52"/>
    </location>
</feature>